<name>A0AAN7NV01_MYCAM</name>
<dbReference type="Proteomes" id="UP001333110">
    <property type="component" value="Unassembled WGS sequence"/>
</dbReference>
<evidence type="ECO:0000313" key="2">
    <source>
        <dbReference type="Proteomes" id="UP001333110"/>
    </source>
</evidence>
<gene>
    <name evidence="1" type="ORF">QYF61_015466</name>
</gene>
<evidence type="ECO:0000313" key="1">
    <source>
        <dbReference type="EMBL" id="KAK4822460.1"/>
    </source>
</evidence>
<accession>A0AAN7NV01</accession>
<keyword evidence="2" id="KW-1185">Reference proteome</keyword>
<protein>
    <submittedName>
        <fullName evidence="1">Uncharacterized protein</fullName>
    </submittedName>
</protein>
<proteinExistence type="predicted"/>
<comment type="caution">
    <text evidence="1">The sequence shown here is derived from an EMBL/GenBank/DDBJ whole genome shotgun (WGS) entry which is preliminary data.</text>
</comment>
<dbReference type="EMBL" id="JAUNZN010000004">
    <property type="protein sequence ID" value="KAK4822460.1"/>
    <property type="molecule type" value="Genomic_DNA"/>
</dbReference>
<organism evidence="1 2">
    <name type="scientific">Mycteria americana</name>
    <name type="common">Wood stork</name>
    <dbReference type="NCBI Taxonomy" id="33587"/>
    <lineage>
        <taxon>Eukaryota</taxon>
        <taxon>Metazoa</taxon>
        <taxon>Chordata</taxon>
        <taxon>Craniata</taxon>
        <taxon>Vertebrata</taxon>
        <taxon>Euteleostomi</taxon>
        <taxon>Archelosauria</taxon>
        <taxon>Archosauria</taxon>
        <taxon>Dinosauria</taxon>
        <taxon>Saurischia</taxon>
        <taxon>Theropoda</taxon>
        <taxon>Coelurosauria</taxon>
        <taxon>Aves</taxon>
        <taxon>Neognathae</taxon>
        <taxon>Neoaves</taxon>
        <taxon>Aequornithes</taxon>
        <taxon>Ciconiiformes</taxon>
        <taxon>Ciconiidae</taxon>
        <taxon>Mycteria</taxon>
    </lineage>
</organism>
<sequence>MEQTASPPFSLGSFAFAPGDGPPKWCGVPQAGHLQALAKAEILQGHNTLGRNGTKILNLTSRQKNTKACEGNAPSWGHGPVGAGPEEATKMIQGLEDLSYEDRLRELGLFNLEKRRLQGDLIAAFQYLKGAYKRWGQTF</sequence>
<dbReference type="AlphaFoldDB" id="A0AAN7NV01"/>
<reference evidence="1 2" key="1">
    <citation type="journal article" date="2023" name="J. Hered.">
        <title>Chromosome-level genome of the wood stork (Mycteria americana) provides insight into avian chromosome evolution.</title>
        <authorList>
            <person name="Flamio R. Jr."/>
            <person name="Ramstad K.M."/>
        </authorList>
    </citation>
    <scope>NUCLEOTIDE SEQUENCE [LARGE SCALE GENOMIC DNA]</scope>
    <source>
        <strain evidence="1">JAX WOST 10</strain>
    </source>
</reference>